<reference evidence="3" key="1">
    <citation type="submission" date="2016-10" db="EMBL/GenBank/DDBJ databases">
        <authorList>
            <person name="Varghese N."/>
            <person name="Submissions S."/>
        </authorList>
    </citation>
    <scope>NUCLEOTIDE SEQUENCE [LARGE SCALE GENOMIC DNA]</scope>
    <source>
        <strain evidence="3">DSM 45422</strain>
    </source>
</reference>
<dbReference type="GO" id="GO:0004601">
    <property type="term" value="F:peroxidase activity"/>
    <property type="evidence" value="ECO:0007669"/>
    <property type="project" value="InterPro"/>
</dbReference>
<dbReference type="PANTHER" id="PTHR34599:SF1">
    <property type="entry name" value="PHOSPHATIDIC ACID PHOSPHATASE TYPE 2_HALOPEROXIDASE DOMAIN-CONTAINING PROTEIN"/>
    <property type="match status" value="1"/>
</dbReference>
<feature type="region of interest" description="Disordered" evidence="1">
    <location>
        <begin position="17"/>
        <end position="36"/>
    </location>
</feature>
<dbReference type="RefSeq" id="WP_091150326.1">
    <property type="nucleotide sequence ID" value="NZ_FNOT01000001.1"/>
</dbReference>
<proteinExistence type="predicted"/>
<gene>
    <name evidence="2" type="ORF">SAMN05660209_00082</name>
</gene>
<dbReference type="OrthoDB" id="103227at2"/>
<keyword evidence="3" id="KW-1185">Reference proteome</keyword>
<dbReference type="CDD" id="cd03398">
    <property type="entry name" value="PAP2_haloperoxidase"/>
    <property type="match status" value="1"/>
</dbReference>
<dbReference type="PANTHER" id="PTHR34599">
    <property type="entry name" value="PEROXIDASE-RELATED"/>
    <property type="match status" value="1"/>
</dbReference>
<dbReference type="EMBL" id="FNOT01000001">
    <property type="protein sequence ID" value="SDX30037.1"/>
    <property type="molecule type" value="Genomic_DNA"/>
</dbReference>
<dbReference type="InterPro" id="IPR036938">
    <property type="entry name" value="PAP2/HPO_sf"/>
</dbReference>
<dbReference type="Gene3D" id="1.10.606.10">
    <property type="entry name" value="Vanadium-containing Chloroperoxidase, domain 2"/>
    <property type="match status" value="1"/>
</dbReference>
<dbReference type="SUPFAM" id="SSF48317">
    <property type="entry name" value="Acid phosphatase/Vanadium-dependent haloperoxidase"/>
    <property type="match status" value="1"/>
</dbReference>
<evidence type="ECO:0000313" key="2">
    <source>
        <dbReference type="EMBL" id="SDX30037.1"/>
    </source>
</evidence>
<organism evidence="2 3">
    <name type="scientific">Geodermatophilus africanus</name>
    <dbReference type="NCBI Taxonomy" id="1137993"/>
    <lineage>
        <taxon>Bacteria</taxon>
        <taxon>Bacillati</taxon>
        <taxon>Actinomycetota</taxon>
        <taxon>Actinomycetes</taxon>
        <taxon>Geodermatophilales</taxon>
        <taxon>Geodermatophilaceae</taxon>
        <taxon>Geodermatophilus</taxon>
    </lineage>
</organism>
<dbReference type="Proteomes" id="UP000198921">
    <property type="component" value="Unassembled WGS sequence"/>
</dbReference>
<sequence length="475" mass="51413">MNQPVLYWNEALLEANARDHTPGQRPEHFTKPVETRGPTGSSWAFAIVHLAMRDAARAACQPSAPTYTGVQYAGPFTGTAQHAAIAAAAQCTLAALWPEYEDYFTEHATKDPMPHGPGRAEGHRLGVEAATRLLDLRAGDGAGDQPHYATSPGYGRHRVDPVNPGQPFVGPQWGNVAHFVLPGHVHLDPPPGYELPDFLADAHYLADHREVRELGVRSGGTRTPEETLIGVFWAYDGVAEIGTPPRLYNQFLRKIVELKGSSTKDQAELFALANVAMADAAIEAWRWKYHHDLWRPVIGVREAASSNGPSGQAGVNSDPECDPFWVPLGAPNSNQSEAPDFTPPFPAYPSGHATFGAAVFQMVRLFYGGAPITVADVVSEDPPPPEFEPVDLVSDELNGTTTDSSGVVRVRHVRRFTDLVTPIRENSLSRVYLGVHWRFDGLPRCADDNIGGVPLGLQIAQQVKDAGLVPPPAAP</sequence>
<dbReference type="InterPro" id="IPR052559">
    <property type="entry name" value="V-haloperoxidase"/>
</dbReference>
<dbReference type="InterPro" id="IPR016119">
    <property type="entry name" value="Br/Cl_peroxidase_C"/>
</dbReference>
<protein>
    <submittedName>
        <fullName evidence="2">PAP2 superfamily protein</fullName>
    </submittedName>
</protein>
<dbReference type="AlphaFoldDB" id="A0A1H3AK07"/>
<name>A0A1H3AK07_9ACTN</name>
<dbReference type="STRING" id="1137993.SAMN05660209_00082"/>
<evidence type="ECO:0000313" key="3">
    <source>
        <dbReference type="Proteomes" id="UP000198921"/>
    </source>
</evidence>
<evidence type="ECO:0000256" key="1">
    <source>
        <dbReference type="SAM" id="MobiDB-lite"/>
    </source>
</evidence>
<accession>A0A1H3AK07</accession>
<dbReference type="Gene3D" id="1.20.144.10">
    <property type="entry name" value="Phosphatidic acid phosphatase type 2/haloperoxidase"/>
    <property type="match status" value="1"/>
</dbReference>
<feature type="compositionally biased region" description="Basic and acidic residues" evidence="1">
    <location>
        <begin position="17"/>
        <end position="34"/>
    </location>
</feature>